<accession>A0A820PTL4</accession>
<dbReference type="Proteomes" id="UP000663844">
    <property type="component" value="Unassembled WGS sequence"/>
</dbReference>
<feature type="region of interest" description="Disordered" evidence="1">
    <location>
        <begin position="72"/>
        <end position="102"/>
    </location>
</feature>
<dbReference type="AlphaFoldDB" id="A0A820PTL4"/>
<evidence type="ECO:0000313" key="2">
    <source>
        <dbReference type="EMBL" id="CAF4409643.1"/>
    </source>
</evidence>
<evidence type="ECO:0000256" key="1">
    <source>
        <dbReference type="SAM" id="MobiDB-lite"/>
    </source>
</evidence>
<feature type="non-terminal residue" evidence="2">
    <location>
        <position position="102"/>
    </location>
</feature>
<evidence type="ECO:0000313" key="3">
    <source>
        <dbReference type="Proteomes" id="UP000663844"/>
    </source>
</evidence>
<reference evidence="2" key="1">
    <citation type="submission" date="2021-02" db="EMBL/GenBank/DDBJ databases">
        <authorList>
            <person name="Nowell W R."/>
        </authorList>
    </citation>
    <scope>NUCLEOTIDE SEQUENCE</scope>
</reference>
<gene>
    <name evidence="2" type="ORF">OXD698_LOCUS51954</name>
</gene>
<sequence length="102" mass="11360">TAYSKGNQQWKNLKATDNENIEKEIQRLTLEKKLKQPQSLFTVWGRQSTTSPTSTHNSTSIISLVDTRTDTTITNDDINTSTSNLSSSKKLSNSTTTCHAQI</sequence>
<organism evidence="2 3">
    <name type="scientific">Adineta steineri</name>
    <dbReference type="NCBI Taxonomy" id="433720"/>
    <lineage>
        <taxon>Eukaryota</taxon>
        <taxon>Metazoa</taxon>
        <taxon>Spiralia</taxon>
        <taxon>Gnathifera</taxon>
        <taxon>Rotifera</taxon>
        <taxon>Eurotatoria</taxon>
        <taxon>Bdelloidea</taxon>
        <taxon>Adinetida</taxon>
        <taxon>Adinetidae</taxon>
        <taxon>Adineta</taxon>
    </lineage>
</organism>
<name>A0A820PTL4_9BILA</name>
<comment type="caution">
    <text evidence="2">The sequence shown here is derived from an EMBL/GenBank/DDBJ whole genome shotgun (WGS) entry which is preliminary data.</text>
</comment>
<protein>
    <submittedName>
        <fullName evidence="2">Uncharacterized protein</fullName>
    </submittedName>
</protein>
<proteinExistence type="predicted"/>
<dbReference type="EMBL" id="CAJOAZ010027418">
    <property type="protein sequence ID" value="CAF4409643.1"/>
    <property type="molecule type" value="Genomic_DNA"/>
</dbReference>